<dbReference type="InterPro" id="IPR001765">
    <property type="entry name" value="Carbonic_anhydrase"/>
</dbReference>
<evidence type="ECO:0008006" key="8">
    <source>
        <dbReference type="Google" id="ProtNLM"/>
    </source>
</evidence>
<feature type="binding site" evidence="4">
    <location>
        <position position="90"/>
    </location>
    <ligand>
        <name>Zn(2+)</name>
        <dbReference type="ChEBI" id="CHEBI:29105"/>
    </ligand>
</feature>
<dbReference type="InterPro" id="IPR036874">
    <property type="entry name" value="Carbonic_anhydrase_sf"/>
</dbReference>
<dbReference type="Pfam" id="PF00484">
    <property type="entry name" value="Pro_CA"/>
    <property type="match status" value="1"/>
</dbReference>
<evidence type="ECO:0000313" key="6">
    <source>
        <dbReference type="EMBL" id="KAF4302318.1"/>
    </source>
</evidence>
<dbReference type="CDD" id="cd03379">
    <property type="entry name" value="beta_CA_cladeD"/>
    <property type="match status" value="1"/>
</dbReference>
<comment type="cofactor">
    <cofactor evidence="4">
        <name>Zn(2+)</name>
        <dbReference type="ChEBI" id="CHEBI:29105"/>
    </cofactor>
    <text evidence="4">Binds 1 zinc ion per subunit.</text>
</comment>
<evidence type="ECO:0000256" key="3">
    <source>
        <dbReference type="ARBA" id="ARBA00022833"/>
    </source>
</evidence>
<dbReference type="EMBL" id="WWBZ02000073">
    <property type="protein sequence ID" value="KAF4302318.1"/>
    <property type="molecule type" value="Genomic_DNA"/>
</dbReference>
<comment type="caution">
    <text evidence="6">The sequence shown here is derived from an EMBL/GenBank/DDBJ whole genome shotgun (WGS) entry which is preliminary data.</text>
</comment>
<sequence length="616" mass="66445">MTTPIQQNLVDKNKEYAASFTKGHLPLPPGKKYAVLTCMDARIDPAAAYGIDLGDAHVIRNAGASAKDALRSLIISEQLLGTQEILLIKHTGCGMLTFDNGQAQAIVETNLGKEAAEEVKGLDFLPFPDLDAEVRKDVKWLGEQKTIPEHVTVSGWVYEVETVNTLDAASGVGPSSPPANTDLRPKPPSWSTSPPGLTTSRRSPPQVRGSAFTTTLPHSLTTQTAATAMSSADQARPVTPGSPQHRRRTSSLDFTRSPQSRRSSAAYSPIQARAPHGLHPAASYAELNGDGDDSFNAGEGGELGNLADELADAEEDDYEDGEGDASMMQSQIVDQNNAQELTNGHARHVSRDELLQTPKTTTTLSPSSKANHRRNRSRYDGSDYGSESDLEASDSISASLEAKMAAIEHLARRGTEDNGSATDGVFIRLTEQLRDLGSQAGVESGATRLITAHTALTTHLTHQTRLLTSLTSSLLSPLAPPLSPEAIDNLLPLIADALAHLPAAPPTPLNALANLSNQTHDFLDTVSYLSDSLHMGRQTSNLAQRRLKVVREAMGEWRRENELREEGIRWIEKGSWDNRLKEREAASVCNDVVGGFEEACKGWRERLVAMSEVPAA</sequence>
<feature type="region of interest" description="Disordered" evidence="5">
    <location>
        <begin position="348"/>
        <end position="392"/>
    </location>
</feature>
<keyword evidence="3 4" id="KW-0862">Zinc</keyword>
<dbReference type="OrthoDB" id="5427526at2759"/>
<feature type="compositionally biased region" description="Polar residues" evidence="5">
    <location>
        <begin position="189"/>
        <end position="203"/>
    </location>
</feature>
<dbReference type="PANTHER" id="PTHR43175:SF3">
    <property type="entry name" value="CARBON DISULFIDE HYDROLASE"/>
    <property type="match status" value="1"/>
</dbReference>
<feature type="compositionally biased region" description="Polar residues" evidence="5">
    <location>
        <begin position="251"/>
        <end position="266"/>
    </location>
</feature>
<evidence type="ECO:0000256" key="5">
    <source>
        <dbReference type="SAM" id="MobiDB-lite"/>
    </source>
</evidence>
<evidence type="ECO:0000256" key="1">
    <source>
        <dbReference type="ARBA" id="ARBA00006217"/>
    </source>
</evidence>
<reference evidence="6" key="1">
    <citation type="submission" date="2020-04" db="EMBL/GenBank/DDBJ databases">
        <title>Genome Assembly and Annotation of Botryosphaeria dothidea sdau 11-99, a Latent Pathogen of Apple Fruit Ring Rot in China.</title>
        <authorList>
            <person name="Yu C."/>
            <person name="Diao Y."/>
            <person name="Lu Q."/>
            <person name="Zhao J."/>
            <person name="Cui S."/>
            <person name="Peng C."/>
            <person name="He B."/>
            <person name="Liu H."/>
        </authorList>
    </citation>
    <scope>NUCLEOTIDE SEQUENCE [LARGE SCALE GENOMIC DNA]</scope>
    <source>
        <strain evidence="6">Sdau11-99</strain>
    </source>
</reference>
<dbReference type="Proteomes" id="UP000572817">
    <property type="component" value="Unassembled WGS sequence"/>
</dbReference>
<keyword evidence="2 4" id="KW-0479">Metal-binding</keyword>
<evidence type="ECO:0000313" key="7">
    <source>
        <dbReference type="Proteomes" id="UP000572817"/>
    </source>
</evidence>
<dbReference type="GO" id="GO:0004089">
    <property type="term" value="F:carbonate dehydratase activity"/>
    <property type="evidence" value="ECO:0007669"/>
    <property type="project" value="InterPro"/>
</dbReference>
<dbReference type="AlphaFoldDB" id="A0A8H4ILR4"/>
<feature type="compositionally biased region" description="Low complexity" evidence="5">
    <location>
        <begin position="355"/>
        <end position="369"/>
    </location>
</feature>
<dbReference type="SUPFAM" id="SSF53056">
    <property type="entry name" value="beta-carbonic anhydrase, cab"/>
    <property type="match status" value="1"/>
</dbReference>
<proteinExistence type="inferred from homology"/>
<evidence type="ECO:0000256" key="4">
    <source>
        <dbReference type="PIRSR" id="PIRSR601765-1"/>
    </source>
</evidence>
<protein>
    <recommendedName>
        <fullName evidence="8">Carbonic anhydrase</fullName>
    </recommendedName>
</protein>
<comment type="similarity">
    <text evidence="1">Belongs to the beta-class carbonic anhydrase family.</text>
</comment>
<dbReference type="PANTHER" id="PTHR43175">
    <property type="entry name" value="CARBONIC ANHYDRASE"/>
    <property type="match status" value="1"/>
</dbReference>
<dbReference type="GO" id="GO:0008270">
    <property type="term" value="F:zinc ion binding"/>
    <property type="evidence" value="ECO:0007669"/>
    <property type="project" value="InterPro"/>
</dbReference>
<feature type="binding site" evidence="4">
    <location>
        <position position="93"/>
    </location>
    <ligand>
        <name>Zn(2+)</name>
        <dbReference type="ChEBI" id="CHEBI:29105"/>
    </ligand>
</feature>
<feature type="region of interest" description="Disordered" evidence="5">
    <location>
        <begin position="168"/>
        <end position="303"/>
    </location>
</feature>
<dbReference type="Gene3D" id="3.40.1050.10">
    <property type="entry name" value="Carbonic anhydrase"/>
    <property type="match status" value="1"/>
</dbReference>
<feature type="binding site" evidence="4">
    <location>
        <position position="40"/>
    </location>
    <ligand>
        <name>Zn(2+)</name>
        <dbReference type="ChEBI" id="CHEBI:29105"/>
    </ligand>
</feature>
<keyword evidence="7" id="KW-1185">Reference proteome</keyword>
<name>A0A8H4ILR4_9PEZI</name>
<feature type="compositionally biased region" description="Low complexity" evidence="5">
    <location>
        <begin position="213"/>
        <end position="235"/>
    </location>
</feature>
<accession>A0A8H4ILR4</accession>
<feature type="binding site" evidence="4">
    <location>
        <position position="38"/>
    </location>
    <ligand>
        <name>Zn(2+)</name>
        <dbReference type="ChEBI" id="CHEBI:29105"/>
    </ligand>
</feature>
<organism evidence="6 7">
    <name type="scientific">Botryosphaeria dothidea</name>
    <dbReference type="NCBI Taxonomy" id="55169"/>
    <lineage>
        <taxon>Eukaryota</taxon>
        <taxon>Fungi</taxon>
        <taxon>Dikarya</taxon>
        <taxon>Ascomycota</taxon>
        <taxon>Pezizomycotina</taxon>
        <taxon>Dothideomycetes</taxon>
        <taxon>Dothideomycetes incertae sedis</taxon>
        <taxon>Botryosphaeriales</taxon>
        <taxon>Botryosphaeriaceae</taxon>
        <taxon>Botryosphaeria</taxon>
    </lineage>
</organism>
<evidence type="ECO:0000256" key="2">
    <source>
        <dbReference type="ARBA" id="ARBA00022723"/>
    </source>
</evidence>
<gene>
    <name evidence="6" type="ORF">GTA08_BOTSDO10044</name>
</gene>
<dbReference type="SMART" id="SM00947">
    <property type="entry name" value="Pro_CA"/>
    <property type="match status" value="1"/>
</dbReference>